<dbReference type="EMBL" id="CAVMJV010000023">
    <property type="protein sequence ID" value="CAK5072957.1"/>
    <property type="molecule type" value="Genomic_DNA"/>
</dbReference>
<reference evidence="1" key="1">
    <citation type="submission" date="2023-11" db="EMBL/GenBank/DDBJ databases">
        <authorList>
            <person name="Poullet M."/>
        </authorList>
    </citation>
    <scope>NUCLEOTIDE SEQUENCE</scope>
    <source>
        <strain evidence="1">E1834</strain>
    </source>
</reference>
<accession>A0ACB0Z1Y4</accession>
<sequence length="783" mass="89552">MDENDKWSQRRLRHCVQYGIKPDILAEKLCSISRNGVSHTNEEDDSTKRPHAHSTRSIKSTATALSRTRSLDRTHINRECFLEKRESVLGMACRGLNSVVTGDLFRQIQEGNSSKRATVTRISTCVSIRDKDRLPDVFNSFPSNQKSLRCDLSLGMNNTATNTCLLNDVENNHHDLEHTKSLNLISNKSQKQMDLDDEDLNGIIFIDVPNKTTSSIDNNDRQEIITNSLSPDFCQISNRNGNTHDMELNNVSKLHKFTSLFGSGEDSVLRFRAFRKFNFTKRITNDSIENSRRKRLPIYGQYISDPLLIVKLKDYSCDYRPCFTYWISTVHVFVLLFMVLNFGIGTDFLNIFYNPFGVIERSGNVMTSSLSAAHIVVWEQNNIWIGPKYSDLVHVGAKYTPCMRRDQKIYEQILRERRIESETTGCCVGPWGCYQTSECPKQFAQHIKWTNGTFPERFNFRVACGQDPRYCVKPRSVHPFLWGIDLIDWPICEQKASSIPATIKHMQCEVTGRPCCIQMHGQCRITSREYCDFVGGYYHPNAVSCLREVCGLTSFLRKDSPDHIYRLITPLFIHAGIIRCAISLALYLTVMRRFEIMIGWHRLSAIYFISGIGGYLASAVFVPYMPEVGPAGSEGGVLGALIVHILYSWSWLNQPFRVLFLHLAIAFGLFILGFLPWIGIFSFCTFFHFLQNLDNWAQVSGFLFGSLTAIILLPYITIGNGRVRKRRPLVAASFLILAFMFSILFALFFFYQIDYEPLALLNCPIPTKICDHQGLILRDWIPI</sequence>
<organism evidence="1 2">
    <name type="scientific">Meloidogyne enterolobii</name>
    <name type="common">Root-knot nematode worm</name>
    <name type="synonym">Meloidogyne mayaguensis</name>
    <dbReference type="NCBI Taxonomy" id="390850"/>
    <lineage>
        <taxon>Eukaryota</taxon>
        <taxon>Metazoa</taxon>
        <taxon>Ecdysozoa</taxon>
        <taxon>Nematoda</taxon>
        <taxon>Chromadorea</taxon>
        <taxon>Rhabditida</taxon>
        <taxon>Tylenchina</taxon>
        <taxon>Tylenchomorpha</taxon>
        <taxon>Tylenchoidea</taxon>
        <taxon>Meloidogynidae</taxon>
        <taxon>Meloidogyninae</taxon>
        <taxon>Meloidogyne</taxon>
    </lineage>
</organism>
<name>A0ACB0Z1Y4_MELEN</name>
<dbReference type="Proteomes" id="UP001497535">
    <property type="component" value="Unassembled WGS sequence"/>
</dbReference>
<comment type="caution">
    <text evidence="1">The sequence shown here is derived from an EMBL/GenBank/DDBJ whole genome shotgun (WGS) entry which is preliminary data.</text>
</comment>
<keyword evidence="2" id="KW-1185">Reference proteome</keyword>
<evidence type="ECO:0000313" key="2">
    <source>
        <dbReference type="Proteomes" id="UP001497535"/>
    </source>
</evidence>
<protein>
    <submittedName>
        <fullName evidence="1">Uncharacterized protein</fullName>
    </submittedName>
</protein>
<gene>
    <name evidence="1" type="ORF">MENTE1834_LOCUS19596</name>
</gene>
<evidence type="ECO:0000313" key="1">
    <source>
        <dbReference type="EMBL" id="CAK5072957.1"/>
    </source>
</evidence>
<proteinExistence type="predicted"/>